<reference evidence="2 3" key="1">
    <citation type="journal article" date="2017" name="Nature">
        <title>The Apostasia genome and the evolution of orchids.</title>
        <authorList>
            <person name="Zhang G.Q."/>
            <person name="Liu K.W."/>
            <person name="Li Z."/>
            <person name="Lohaus R."/>
            <person name="Hsiao Y.Y."/>
            <person name="Niu S.C."/>
            <person name="Wang J.Y."/>
            <person name="Lin Y.C."/>
            <person name="Xu Q."/>
            <person name="Chen L.J."/>
            <person name="Yoshida K."/>
            <person name="Fujiwara S."/>
            <person name="Wang Z.W."/>
            <person name="Zhang Y.Q."/>
            <person name="Mitsuda N."/>
            <person name="Wang M."/>
            <person name="Liu G.H."/>
            <person name="Pecoraro L."/>
            <person name="Huang H.X."/>
            <person name="Xiao X.J."/>
            <person name="Lin M."/>
            <person name="Wu X.Y."/>
            <person name="Wu W.L."/>
            <person name="Chen Y.Y."/>
            <person name="Chang S.B."/>
            <person name="Sakamoto S."/>
            <person name="Ohme-Takagi M."/>
            <person name="Yagi M."/>
            <person name="Zeng S.J."/>
            <person name="Shen C.Y."/>
            <person name="Yeh C.M."/>
            <person name="Luo Y.B."/>
            <person name="Tsai W.C."/>
            <person name="Van de Peer Y."/>
            <person name="Liu Z.J."/>
        </authorList>
    </citation>
    <scope>NUCLEOTIDE SEQUENCE [LARGE SCALE GENOMIC DNA]</scope>
    <source>
        <strain evidence="3">cv. Shenzhen</strain>
        <tissue evidence="2">Stem</tissue>
    </source>
</reference>
<dbReference type="InterPro" id="IPR036457">
    <property type="entry name" value="PPM-type-like_dom_sf"/>
</dbReference>
<name>A0A2I0AW16_9ASPA</name>
<dbReference type="AlphaFoldDB" id="A0A2I0AW16"/>
<dbReference type="EC" id="3.1.3.16" evidence="1"/>
<keyword evidence="3" id="KW-1185">Reference proteome</keyword>
<evidence type="ECO:0000313" key="2">
    <source>
        <dbReference type="EMBL" id="PKA59732.1"/>
    </source>
</evidence>
<dbReference type="STRING" id="1088818.A0A2I0AW16"/>
<dbReference type="Proteomes" id="UP000236161">
    <property type="component" value="Unassembled WGS sequence"/>
</dbReference>
<evidence type="ECO:0000256" key="1">
    <source>
        <dbReference type="ARBA" id="ARBA00013081"/>
    </source>
</evidence>
<dbReference type="GO" id="GO:0004722">
    <property type="term" value="F:protein serine/threonine phosphatase activity"/>
    <property type="evidence" value="ECO:0007669"/>
    <property type="project" value="UniProtKB-EC"/>
</dbReference>
<dbReference type="EMBL" id="KZ451944">
    <property type="protein sequence ID" value="PKA59732.1"/>
    <property type="molecule type" value="Genomic_DNA"/>
</dbReference>
<proteinExistence type="predicted"/>
<sequence>MDLPRRLSRALGVISSANSGDTTTTATTSGRISVEYVAGESSFHWAQGIAGEDRVHIVVSDERRWLFVGIYNCFNVPDATDYLLSNLYLAAQQWELKGAAENPELALMGSCVPVMLMMKGKDVYLMNVGDITA</sequence>
<dbReference type="SUPFAM" id="SSF81606">
    <property type="entry name" value="PP2C-like"/>
    <property type="match status" value="1"/>
</dbReference>
<organism evidence="2 3">
    <name type="scientific">Apostasia shenzhenica</name>
    <dbReference type="NCBI Taxonomy" id="1088818"/>
    <lineage>
        <taxon>Eukaryota</taxon>
        <taxon>Viridiplantae</taxon>
        <taxon>Streptophyta</taxon>
        <taxon>Embryophyta</taxon>
        <taxon>Tracheophyta</taxon>
        <taxon>Spermatophyta</taxon>
        <taxon>Magnoliopsida</taxon>
        <taxon>Liliopsida</taxon>
        <taxon>Asparagales</taxon>
        <taxon>Orchidaceae</taxon>
        <taxon>Apostasioideae</taxon>
        <taxon>Apostasia</taxon>
    </lineage>
</organism>
<gene>
    <name evidence="2" type="ORF">AXF42_Ash011856</name>
</gene>
<dbReference type="Gene3D" id="3.60.40.10">
    <property type="entry name" value="PPM-type phosphatase domain"/>
    <property type="match status" value="1"/>
</dbReference>
<evidence type="ECO:0000313" key="3">
    <source>
        <dbReference type="Proteomes" id="UP000236161"/>
    </source>
</evidence>
<dbReference type="OrthoDB" id="998252at2759"/>
<accession>A0A2I0AW16</accession>
<protein>
    <recommendedName>
        <fullName evidence="1">protein-serine/threonine phosphatase</fullName>
        <ecNumber evidence="1">3.1.3.16</ecNumber>
    </recommendedName>
</protein>